<dbReference type="EMBL" id="JXUO01000043">
    <property type="protein sequence ID" value="KKZ15240.1"/>
    <property type="molecule type" value="Genomic_DNA"/>
</dbReference>
<dbReference type="Gene3D" id="3.40.50.2000">
    <property type="entry name" value="Glycogen Phosphorylase B"/>
    <property type="match status" value="1"/>
</dbReference>
<name>A0A6N3X6L4_9SYNE</name>
<proteinExistence type="predicted"/>
<protein>
    <recommendedName>
        <fullName evidence="3">ADP-heptose--LPS heptosyltransferase</fullName>
    </recommendedName>
</protein>
<organism evidence="1 2">
    <name type="scientific">Candidatus Synechococcus spongiarum 142</name>
    <dbReference type="NCBI Taxonomy" id="1608213"/>
    <lineage>
        <taxon>Bacteria</taxon>
        <taxon>Bacillati</taxon>
        <taxon>Cyanobacteriota</taxon>
        <taxon>Cyanophyceae</taxon>
        <taxon>Synechococcales</taxon>
        <taxon>Synechococcaceae</taxon>
        <taxon>Synechococcus</taxon>
    </lineage>
</organism>
<evidence type="ECO:0000313" key="1">
    <source>
        <dbReference type="EMBL" id="KKZ15240.1"/>
    </source>
</evidence>
<gene>
    <name evidence="1" type="ORF">TH68_01405</name>
</gene>
<evidence type="ECO:0000313" key="2">
    <source>
        <dbReference type="Proteomes" id="UP000035054"/>
    </source>
</evidence>
<accession>A0A6N3X6L4</accession>
<dbReference type="AlphaFoldDB" id="A0A6N3X6L4"/>
<sequence length="88" mass="10151">MMNCDLIITTDTCVAHLAGGLGQPTWLLLKKVPEWRWGMEGATTFWYPSMRLFRQREHGNWPEVMDRVASALQSVAPWIPEWQDGYGN</sequence>
<evidence type="ECO:0008006" key="3">
    <source>
        <dbReference type="Google" id="ProtNLM"/>
    </source>
</evidence>
<comment type="caution">
    <text evidence="1">The sequence shown here is derived from an EMBL/GenBank/DDBJ whole genome shotgun (WGS) entry which is preliminary data.</text>
</comment>
<reference evidence="1 2" key="1">
    <citation type="submission" date="2015-01" db="EMBL/GenBank/DDBJ databases">
        <title>Lifestyle Evolution in Cyanobacterial Symbionts of Sponges.</title>
        <authorList>
            <person name="Burgsdorf I."/>
            <person name="Slaby B.M."/>
            <person name="Handley K.M."/>
            <person name="Haber M."/>
            <person name="Blom J."/>
            <person name="Marshall C.W."/>
            <person name="Gilbert J.A."/>
            <person name="Hentschel U."/>
            <person name="Steindler L."/>
        </authorList>
    </citation>
    <scope>NUCLEOTIDE SEQUENCE [LARGE SCALE GENOMIC DNA]</scope>
    <source>
        <strain evidence="1">142</strain>
    </source>
</reference>
<dbReference type="SUPFAM" id="SSF53756">
    <property type="entry name" value="UDP-Glycosyltransferase/glycogen phosphorylase"/>
    <property type="match status" value="1"/>
</dbReference>
<dbReference type="Proteomes" id="UP000035054">
    <property type="component" value="Unassembled WGS sequence"/>
</dbReference>